<evidence type="ECO:0000313" key="3">
    <source>
        <dbReference type="Proteomes" id="UP000236395"/>
    </source>
</evidence>
<dbReference type="GeneID" id="98347056"/>
<evidence type="ECO:0000313" key="2">
    <source>
        <dbReference type="EMBL" id="PNZ49058.1"/>
    </source>
</evidence>
<dbReference type="RefSeq" id="WP_047551712.1">
    <property type="nucleotide sequence ID" value="NZ_CBCSFW010000020.1"/>
</dbReference>
<feature type="transmembrane region" description="Helical" evidence="1">
    <location>
        <begin position="37"/>
        <end position="58"/>
    </location>
</feature>
<dbReference type="EMBL" id="PPQS01000040">
    <property type="protein sequence ID" value="PNZ49058.1"/>
    <property type="molecule type" value="Genomic_DNA"/>
</dbReference>
<gene>
    <name evidence="2" type="ORF">CD116_09165</name>
</gene>
<keyword evidence="1" id="KW-0472">Membrane</keyword>
<reference evidence="2 3" key="1">
    <citation type="submission" date="2017-08" db="EMBL/GenBank/DDBJ databases">
        <title>Draft genome sequences of 64 type strains of genus Staph aureus.</title>
        <authorList>
            <person name="Cole K."/>
            <person name="Golubchik T."/>
            <person name="Russell J."/>
            <person name="Foster D."/>
            <person name="Llewelyn M."/>
            <person name="Wilson D."/>
            <person name="Crook D."/>
            <person name="Paul J."/>
        </authorList>
    </citation>
    <scope>NUCLEOTIDE SEQUENCE [LARGE SCALE GENOMIC DNA]</scope>
    <source>
        <strain evidence="2 3">DSM 28300</strain>
    </source>
</reference>
<dbReference type="Proteomes" id="UP000236395">
    <property type="component" value="Unassembled WGS sequence"/>
</dbReference>
<sequence>MNTNLEKYIKSLPILGVIISVFLIILFFFIWHAEGDFYVIVLYCLIPFFVNTSLYLLYTFMNHFFKK</sequence>
<evidence type="ECO:0000256" key="1">
    <source>
        <dbReference type="SAM" id="Phobius"/>
    </source>
</evidence>
<keyword evidence="1" id="KW-0812">Transmembrane</keyword>
<name>A0A2K4AGJ6_9STAP</name>
<proteinExistence type="predicted"/>
<feature type="transmembrane region" description="Helical" evidence="1">
    <location>
        <begin position="12"/>
        <end position="31"/>
    </location>
</feature>
<protein>
    <recommendedName>
        <fullName evidence="4">Doubtful CDS</fullName>
    </recommendedName>
</protein>
<organism evidence="2 3">
    <name type="scientific">Staphylococcus schweitzeri</name>
    <dbReference type="NCBI Taxonomy" id="1654388"/>
    <lineage>
        <taxon>Bacteria</taxon>
        <taxon>Bacillati</taxon>
        <taxon>Bacillota</taxon>
        <taxon>Bacilli</taxon>
        <taxon>Bacillales</taxon>
        <taxon>Staphylococcaceae</taxon>
        <taxon>Staphylococcus</taxon>
    </lineage>
</organism>
<comment type="caution">
    <text evidence="2">The sequence shown here is derived from an EMBL/GenBank/DDBJ whole genome shotgun (WGS) entry which is preliminary data.</text>
</comment>
<keyword evidence="1" id="KW-1133">Transmembrane helix</keyword>
<accession>A0A2K4AGJ6</accession>
<evidence type="ECO:0008006" key="4">
    <source>
        <dbReference type="Google" id="ProtNLM"/>
    </source>
</evidence>
<dbReference type="AlphaFoldDB" id="A0A2K4AGJ6"/>